<dbReference type="AlphaFoldDB" id="A0A2Z6LR84"/>
<keyword evidence="2" id="KW-1185">Reference proteome</keyword>
<name>A0A2Z6LR84_TRISU</name>
<sequence>MDSGNPSFYAEMLVDVEHDLLSDDIPVTMDENLLISMVNSYGNIFGCDRVEVLNSPEENIELGDDLESNEGYGMEMDMEAPAEEDSSDVYGGNPTSCMSRDDSYLNLCNQLPRIASLPRIDN</sequence>
<evidence type="ECO:0000313" key="1">
    <source>
        <dbReference type="EMBL" id="GAU20929.1"/>
    </source>
</evidence>
<reference evidence="2" key="1">
    <citation type="journal article" date="2017" name="Front. Plant Sci.">
        <title>Climate Clever Clovers: New Paradigm to Reduce the Environmental Footprint of Ruminants by Breeding Low Methanogenic Forages Utilizing Haplotype Variation.</title>
        <authorList>
            <person name="Kaur P."/>
            <person name="Appels R."/>
            <person name="Bayer P.E."/>
            <person name="Keeble-Gagnere G."/>
            <person name="Wang J."/>
            <person name="Hirakawa H."/>
            <person name="Shirasawa K."/>
            <person name="Vercoe P."/>
            <person name="Stefanova K."/>
            <person name="Durmic Z."/>
            <person name="Nichols P."/>
            <person name="Revell C."/>
            <person name="Isobe S.N."/>
            <person name="Edwards D."/>
            <person name="Erskine W."/>
        </authorList>
    </citation>
    <scope>NUCLEOTIDE SEQUENCE [LARGE SCALE GENOMIC DNA]</scope>
    <source>
        <strain evidence="2">cv. Daliak</strain>
    </source>
</reference>
<organism evidence="1 2">
    <name type="scientific">Trifolium subterraneum</name>
    <name type="common">Subterranean clover</name>
    <dbReference type="NCBI Taxonomy" id="3900"/>
    <lineage>
        <taxon>Eukaryota</taxon>
        <taxon>Viridiplantae</taxon>
        <taxon>Streptophyta</taxon>
        <taxon>Embryophyta</taxon>
        <taxon>Tracheophyta</taxon>
        <taxon>Spermatophyta</taxon>
        <taxon>Magnoliopsida</taxon>
        <taxon>eudicotyledons</taxon>
        <taxon>Gunneridae</taxon>
        <taxon>Pentapetalae</taxon>
        <taxon>rosids</taxon>
        <taxon>fabids</taxon>
        <taxon>Fabales</taxon>
        <taxon>Fabaceae</taxon>
        <taxon>Papilionoideae</taxon>
        <taxon>50 kb inversion clade</taxon>
        <taxon>NPAAA clade</taxon>
        <taxon>Hologalegina</taxon>
        <taxon>IRL clade</taxon>
        <taxon>Trifolieae</taxon>
        <taxon>Trifolium</taxon>
    </lineage>
</organism>
<dbReference type="OrthoDB" id="1751413at2759"/>
<proteinExistence type="predicted"/>
<protein>
    <submittedName>
        <fullName evidence="1">Uncharacterized protein</fullName>
    </submittedName>
</protein>
<gene>
    <name evidence="1" type="ORF">TSUD_200780</name>
</gene>
<dbReference type="Proteomes" id="UP000242715">
    <property type="component" value="Unassembled WGS sequence"/>
</dbReference>
<evidence type="ECO:0000313" key="2">
    <source>
        <dbReference type="Proteomes" id="UP000242715"/>
    </source>
</evidence>
<accession>A0A2Z6LR84</accession>
<dbReference type="EMBL" id="DF973223">
    <property type="protein sequence ID" value="GAU20929.1"/>
    <property type="molecule type" value="Genomic_DNA"/>
</dbReference>